<evidence type="ECO:0000313" key="1">
    <source>
        <dbReference type="EMBL" id="MPM45160.1"/>
    </source>
</evidence>
<name>A0A644ZW08_9ZZZZ</name>
<organism evidence="1">
    <name type="scientific">bioreactor metagenome</name>
    <dbReference type="NCBI Taxonomy" id="1076179"/>
    <lineage>
        <taxon>unclassified sequences</taxon>
        <taxon>metagenomes</taxon>
        <taxon>ecological metagenomes</taxon>
    </lineage>
</organism>
<sequence>MIKKTIEYYCDCCKKQVNNREDLSNIEIWLGKNGGIIGKQVCIKCLRIYTDKIGEIIKEMFGDEFKKDI</sequence>
<evidence type="ECO:0008006" key="2">
    <source>
        <dbReference type="Google" id="ProtNLM"/>
    </source>
</evidence>
<accession>A0A644ZW08</accession>
<reference evidence="1" key="1">
    <citation type="submission" date="2019-08" db="EMBL/GenBank/DDBJ databases">
        <authorList>
            <person name="Kucharzyk K."/>
            <person name="Murdoch R.W."/>
            <person name="Higgins S."/>
            <person name="Loffler F."/>
        </authorList>
    </citation>
    <scope>NUCLEOTIDE SEQUENCE</scope>
</reference>
<gene>
    <name evidence="1" type="ORF">SDC9_91846</name>
</gene>
<dbReference type="EMBL" id="VSSQ01010762">
    <property type="protein sequence ID" value="MPM45160.1"/>
    <property type="molecule type" value="Genomic_DNA"/>
</dbReference>
<dbReference type="AlphaFoldDB" id="A0A644ZW08"/>
<protein>
    <recommendedName>
        <fullName evidence="2">ClpX-type ZB domain-containing protein</fullName>
    </recommendedName>
</protein>
<comment type="caution">
    <text evidence="1">The sequence shown here is derived from an EMBL/GenBank/DDBJ whole genome shotgun (WGS) entry which is preliminary data.</text>
</comment>
<proteinExistence type="predicted"/>